<feature type="region of interest" description="Disordered" evidence="1">
    <location>
        <begin position="488"/>
        <end position="508"/>
    </location>
</feature>
<dbReference type="Pfam" id="PF14332">
    <property type="entry name" value="DUF4388"/>
    <property type="match status" value="1"/>
</dbReference>
<dbReference type="PANTHER" id="PTHR36304:SF4">
    <property type="entry name" value="DUF4388 DOMAIN-CONTAINING PROTEIN"/>
    <property type="match status" value="1"/>
</dbReference>
<organism evidence="3 4">
    <name type="scientific">Dictyobacter halimunensis</name>
    <dbReference type="NCBI Taxonomy" id="3026934"/>
    <lineage>
        <taxon>Bacteria</taxon>
        <taxon>Bacillati</taxon>
        <taxon>Chloroflexota</taxon>
        <taxon>Ktedonobacteria</taxon>
        <taxon>Ktedonobacterales</taxon>
        <taxon>Dictyobacteraceae</taxon>
        <taxon>Dictyobacter</taxon>
    </lineage>
</organism>
<evidence type="ECO:0000256" key="1">
    <source>
        <dbReference type="SAM" id="MobiDB-lite"/>
    </source>
</evidence>
<reference evidence="3 4" key="1">
    <citation type="submission" date="2023-02" db="EMBL/GenBank/DDBJ databases">
        <title>Dictyobacter halimunensis sp. nov., a new member of the class Ktedonobacteria from forest soil in a geothermal area.</title>
        <authorList>
            <person name="Rachmania M.K."/>
            <person name="Ningsih F."/>
            <person name="Sakai Y."/>
            <person name="Yabe S."/>
            <person name="Yokota A."/>
            <person name="Sjamsuridzal W."/>
        </authorList>
    </citation>
    <scope>NUCLEOTIDE SEQUENCE [LARGE SCALE GENOMIC DNA]</scope>
    <source>
        <strain evidence="3 4">S3.2.2.5</strain>
    </source>
</reference>
<evidence type="ECO:0000313" key="4">
    <source>
        <dbReference type="Proteomes" id="UP001344906"/>
    </source>
</evidence>
<dbReference type="EMBL" id="BSRI01000002">
    <property type="protein sequence ID" value="GLV57104.1"/>
    <property type="molecule type" value="Genomic_DNA"/>
</dbReference>
<evidence type="ECO:0000313" key="3">
    <source>
        <dbReference type="EMBL" id="GLV57104.1"/>
    </source>
</evidence>
<keyword evidence="4" id="KW-1185">Reference proteome</keyword>
<sequence length="508" mass="53516">MSLIGTLEQFSLANVLQRTEGHEKTGLLTIRQGAQWIEFYIRDGRLLCVGPLRTNATLGERLLHDGIISPAAFQEISRVLGEASKNEAQTARTLMELRHVTRDDLRNWTIKNTTEVLKVLLMWTSGEIYFDEGAPAPTERLLVSMSISTLLSSATAALSTPTPAVKPSVYTSIGTTPVMPVQPVPPMSSAAAPATPQMTRPATTPRTPSPDVARVPTLMSASQFLDDSSFAASSVATSFPATEGIEPVVKKAEPEMPSFADVASFADISTPFADVAPSQTDSGFPSLFGDDEPSAPQAAPALQPVPVMNPVPPRRIDTSFMLPDMVLLPTDLSAYREQNPQVQLTPDQWCILTRVDGRTPLTVICQELGSTPDIVCPIIGELIAEGLITASLPGEQSLQETSPVARELVASGLGNGYVAPGYASAAASPWSASMPAIPASDGNTPMPGGSVIGNSVETESQWGNGGNGATFVPGRGWVTTPQPIQPLQSSGPLNFAPGGTYAPAGNGF</sequence>
<proteinExistence type="predicted"/>
<dbReference type="RefSeq" id="WP_338252980.1">
    <property type="nucleotide sequence ID" value="NZ_BSRI01000002.1"/>
</dbReference>
<accession>A0ABQ6FU44</accession>
<dbReference type="InterPro" id="IPR025497">
    <property type="entry name" value="PatA-like_N"/>
</dbReference>
<evidence type="ECO:0000259" key="2">
    <source>
        <dbReference type="Pfam" id="PF14332"/>
    </source>
</evidence>
<dbReference type="Proteomes" id="UP001344906">
    <property type="component" value="Unassembled WGS sequence"/>
</dbReference>
<name>A0ABQ6FU44_9CHLR</name>
<feature type="compositionally biased region" description="Low complexity" evidence="1">
    <location>
        <begin position="187"/>
        <end position="206"/>
    </location>
</feature>
<feature type="domain" description="PatA-like N-terminal" evidence="2">
    <location>
        <begin position="5"/>
        <end position="154"/>
    </location>
</feature>
<comment type="caution">
    <text evidence="3">The sequence shown here is derived from an EMBL/GenBank/DDBJ whole genome shotgun (WGS) entry which is preliminary data.</text>
</comment>
<gene>
    <name evidence="3" type="ORF">KDH_39420</name>
</gene>
<feature type="region of interest" description="Disordered" evidence="1">
    <location>
        <begin position="186"/>
        <end position="212"/>
    </location>
</feature>
<protein>
    <recommendedName>
        <fullName evidence="2">PatA-like N-terminal domain-containing protein</fullName>
    </recommendedName>
</protein>
<dbReference type="PANTHER" id="PTHR36304">
    <property type="entry name" value="DOMAIN GTPASE-ACTIVATING PROTEIN, PUTATIVE-RELATED-RELATED"/>
    <property type="match status" value="1"/>
</dbReference>